<dbReference type="Proteomes" id="UP001621418">
    <property type="component" value="Chromosome"/>
</dbReference>
<keyword evidence="1" id="KW-1133">Transmembrane helix</keyword>
<dbReference type="EMBL" id="CP109527">
    <property type="protein sequence ID" value="WTY33455.1"/>
    <property type="molecule type" value="Genomic_DNA"/>
</dbReference>
<feature type="transmembrane region" description="Helical" evidence="1">
    <location>
        <begin position="75"/>
        <end position="96"/>
    </location>
</feature>
<organism evidence="2 3">
    <name type="scientific">Nocardia salmonicida</name>
    <dbReference type="NCBI Taxonomy" id="53431"/>
    <lineage>
        <taxon>Bacteria</taxon>
        <taxon>Bacillati</taxon>
        <taxon>Actinomycetota</taxon>
        <taxon>Actinomycetes</taxon>
        <taxon>Mycobacteriales</taxon>
        <taxon>Nocardiaceae</taxon>
        <taxon>Nocardia</taxon>
    </lineage>
</organism>
<gene>
    <name evidence="2" type="ORF">OG308_19130</name>
</gene>
<keyword evidence="1" id="KW-0472">Membrane</keyword>
<evidence type="ECO:0000313" key="3">
    <source>
        <dbReference type="Proteomes" id="UP001621418"/>
    </source>
</evidence>
<feature type="transmembrane region" description="Helical" evidence="1">
    <location>
        <begin position="44"/>
        <end position="63"/>
    </location>
</feature>
<keyword evidence="1" id="KW-0812">Transmembrane</keyword>
<keyword evidence="3" id="KW-1185">Reference proteome</keyword>
<protein>
    <submittedName>
        <fullName evidence="2">Uncharacterized protein</fullName>
    </submittedName>
</protein>
<proteinExistence type="predicted"/>
<reference evidence="2 3" key="1">
    <citation type="submission" date="2022-10" db="EMBL/GenBank/DDBJ databases">
        <title>The complete genomes of actinobacterial strains from the NBC collection.</title>
        <authorList>
            <person name="Joergensen T.S."/>
            <person name="Alvarez Arevalo M."/>
            <person name="Sterndorff E.B."/>
            <person name="Faurdal D."/>
            <person name="Vuksanovic O."/>
            <person name="Mourched A.-S."/>
            <person name="Charusanti P."/>
            <person name="Shaw S."/>
            <person name="Blin K."/>
            <person name="Weber T."/>
        </authorList>
    </citation>
    <scope>NUCLEOTIDE SEQUENCE [LARGE SCALE GENOMIC DNA]</scope>
    <source>
        <strain evidence="2 3">NBC_01413</strain>
    </source>
</reference>
<accession>A0ABZ1N0M6</accession>
<name>A0ABZ1N0M6_9NOCA</name>
<evidence type="ECO:0000313" key="2">
    <source>
        <dbReference type="EMBL" id="WTY33455.1"/>
    </source>
</evidence>
<sequence length="191" mass="20686">MTTVGTRTTDQVPRRWSVAMWVTTGFATVAIAVTLVVDATHIDLLGWVVAVVMLLACGVSWMILAPIGCARYREYRAVVVAPVVVIVGLGLVWFGVPDKVGWWLSSAAMTDAARNCRESEGQWFGVIRATGVRPDDGGCQFTIDDMAISGGLAYFPPGTPPPDHGGAGYQPVYTPYDGNWYRFAVTLHEHP</sequence>
<evidence type="ECO:0000256" key="1">
    <source>
        <dbReference type="SAM" id="Phobius"/>
    </source>
</evidence>
<dbReference type="RefSeq" id="WP_357141036.1">
    <property type="nucleotide sequence ID" value="NZ_CP109527.1"/>
</dbReference>
<feature type="transmembrane region" description="Helical" evidence="1">
    <location>
        <begin position="18"/>
        <end position="37"/>
    </location>
</feature>